<gene>
    <name evidence="1" type="ORF">SAMN05216386_2443</name>
</gene>
<sequence length="90" mass="9895">MAEQREVYKGREIIVRSGEEALAARRGAPPLPGEGVHNDLEVPDLYIDGERIFTVRNAAGAFIASGFAFDPQPLLIDLGRKIIDYKEAGR</sequence>
<evidence type="ECO:0000313" key="2">
    <source>
        <dbReference type="Proteomes" id="UP000183107"/>
    </source>
</evidence>
<dbReference type="InterPro" id="IPR023199">
    <property type="entry name" value="GriE/MELC1_sf"/>
</dbReference>
<dbReference type="AlphaFoldDB" id="A0A1I5DX05"/>
<keyword evidence="2" id="KW-1185">Reference proteome</keyword>
<dbReference type="Proteomes" id="UP000183107">
    <property type="component" value="Unassembled WGS sequence"/>
</dbReference>
<organism evidence="1 2">
    <name type="scientific">Nitrosospira briensis</name>
    <dbReference type="NCBI Taxonomy" id="35799"/>
    <lineage>
        <taxon>Bacteria</taxon>
        <taxon>Pseudomonadati</taxon>
        <taxon>Pseudomonadota</taxon>
        <taxon>Betaproteobacteria</taxon>
        <taxon>Nitrosomonadales</taxon>
        <taxon>Nitrosomonadaceae</taxon>
        <taxon>Nitrosospira</taxon>
    </lineage>
</organism>
<dbReference type="RefSeq" id="WP_074797765.1">
    <property type="nucleotide sequence ID" value="NZ_FOVJ01000006.1"/>
</dbReference>
<evidence type="ECO:0000313" key="1">
    <source>
        <dbReference type="EMBL" id="SFO03785.1"/>
    </source>
</evidence>
<proteinExistence type="predicted"/>
<dbReference type="Gene3D" id="3.30.1880.10">
    <property type="entry name" value="protein ne1242 domain like"/>
    <property type="match status" value="1"/>
</dbReference>
<name>A0A1I5DX05_9PROT</name>
<accession>A0A1I5DX05</accession>
<reference evidence="2" key="1">
    <citation type="submission" date="2016-10" db="EMBL/GenBank/DDBJ databases">
        <authorList>
            <person name="Varghese N."/>
        </authorList>
    </citation>
    <scope>NUCLEOTIDE SEQUENCE [LARGE SCALE GENOMIC DNA]</scope>
    <source>
        <strain evidence="2">Nsp8</strain>
    </source>
</reference>
<dbReference type="EMBL" id="FOVJ01000006">
    <property type="protein sequence ID" value="SFO03785.1"/>
    <property type="molecule type" value="Genomic_DNA"/>
</dbReference>
<protein>
    <submittedName>
        <fullName evidence="1">Uncharacterized protein</fullName>
    </submittedName>
</protein>